<dbReference type="AlphaFoldDB" id="A0A2Z3JCZ7"/>
<keyword evidence="2" id="KW-1185">Reference proteome</keyword>
<name>A0A2Z3JCZ7_9DEIO</name>
<organism evidence="1 2">
    <name type="scientific">Deinococcus irradiatisoli</name>
    <dbReference type="NCBI Taxonomy" id="2202254"/>
    <lineage>
        <taxon>Bacteria</taxon>
        <taxon>Thermotogati</taxon>
        <taxon>Deinococcota</taxon>
        <taxon>Deinococci</taxon>
        <taxon>Deinococcales</taxon>
        <taxon>Deinococcaceae</taxon>
        <taxon>Deinococcus</taxon>
    </lineage>
</organism>
<dbReference type="KEGG" id="dez:DKM44_05900"/>
<gene>
    <name evidence="1" type="ORF">DKM44_05900</name>
</gene>
<proteinExistence type="predicted"/>
<sequence>MGLPGQAHQFALELDRLVTANWEDRREAVAVPSQFLEVPEHRPGFLIYGDDEALWAVRMKLDTGHGAVYSLSMSRAPLIDAAAGLFCLHCRAKIILEANYALRR</sequence>
<dbReference type="Proteomes" id="UP000245368">
    <property type="component" value="Chromosome"/>
</dbReference>
<protein>
    <submittedName>
        <fullName evidence="1">Uncharacterized protein</fullName>
    </submittedName>
</protein>
<evidence type="ECO:0000313" key="2">
    <source>
        <dbReference type="Proteomes" id="UP000245368"/>
    </source>
</evidence>
<accession>A0A2Z3JCZ7</accession>
<evidence type="ECO:0000313" key="1">
    <source>
        <dbReference type="EMBL" id="AWN22815.1"/>
    </source>
</evidence>
<dbReference type="EMBL" id="CP029494">
    <property type="protein sequence ID" value="AWN22815.1"/>
    <property type="molecule type" value="Genomic_DNA"/>
</dbReference>
<reference evidence="1 2" key="1">
    <citation type="submission" date="2018-05" db="EMBL/GenBank/DDBJ databases">
        <title>Complete Genome Sequence of Deinococcus sp. strain 17bor-2.</title>
        <authorList>
            <person name="Srinivasan S."/>
        </authorList>
    </citation>
    <scope>NUCLEOTIDE SEQUENCE [LARGE SCALE GENOMIC DNA]</scope>
    <source>
        <strain evidence="1 2">17bor-2</strain>
    </source>
</reference>